<keyword evidence="3 4" id="KW-0998">Cell outer membrane</keyword>
<dbReference type="CDD" id="cd15830">
    <property type="entry name" value="BamD"/>
    <property type="match status" value="1"/>
</dbReference>
<evidence type="ECO:0000256" key="1">
    <source>
        <dbReference type="ARBA" id="ARBA00022729"/>
    </source>
</evidence>
<name>A0AAW8CME2_9PAST</name>
<evidence type="ECO:0000256" key="3">
    <source>
        <dbReference type="ARBA" id="ARBA00023237"/>
    </source>
</evidence>
<dbReference type="NCBIfam" id="TIGR03302">
    <property type="entry name" value="OM_YfiO"/>
    <property type="match status" value="1"/>
</dbReference>
<evidence type="ECO:0000256" key="2">
    <source>
        <dbReference type="ARBA" id="ARBA00023136"/>
    </source>
</evidence>
<evidence type="ECO:0000313" key="6">
    <source>
        <dbReference type="EMBL" id="MDP8187838.1"/>
    </source>
</evidence>
<dbReference type="RefSeq" id="WP_211599073.1">
    <property type="nucleotide sequence ID" value="NZ_JAGRQI010000021.1"/>
</dbReference>
<dbReference type="GO" id="GO:0009279">
    <property type="term" value="C:cell outer membrane"/>
    <property type="evidence" value="ECO:0007669"/>
    <property type="project" value="UniProtKB-SubCell"/>
</dbReference>
<protein>
    <recommendedName>
        <fullName evidence="4">Outer membrane protein assembly factor BamD</fullName>
    </recommendedName>
</protein>
<feature type="domain" description="Outer membrane lipoprotein BamD-like" evidence="5">
    <location>
        <begin position="32"/>
        <end position="236"/>
    </location>
</feature>
<gene>
    <name evidence="4" type="primary">bamD</name>
    <name evidence="6" type="ORF">QJU78_08705</name>
</gene>
<dbReference type="HAMAP" id="MF_00922">
    <property type="entry name" value="OM_assembly_BamD"/>
    <property type="match status" value="1"/>
</dbReference>
<proteinExistence type="inferred from homology"/>
<keyword evidence="2 4" id="KW-0472">Membrane</keyword>
<reference evidence="6" key="1">
    <citation type="journal article" date="2023" name="Front. Microbiol.">
        <title>Phylogeography and host specificity of Pasteurellaceae pathogenic to sea-farmed fish in the north-east Atlantic.</title>
        <authorList>
            <person name="Gulla S."/>
            <person name="Colquhoun D.J."/>
            <person name="Olsen A.B."/>
            <person name="Spilsberg B."/>
            <person name="Lagesen K."/>
            <person name="Aakesson C.P."/>
            <person name="Strom S."/>
            <person name="Manji F."/>
            <person name="Birkbeck T.H."/>
            <person name="Nilsen H.K."/>
        </authorList>
    </citation>
    <scope>NUCLEOTIDE SEQUENCE</scope>
    <source>
        <strain evidence="6">VIB1234</strain>
    </source>
</reference>
<dbReference type="Pfam" id="PF13525">
    <property type="entry name" value="YfiO"/>
    <property type="match status" value="1"/>
</dbReference>
<keyword evidence="4" id="KW-0449">Lipoprotein</keyword>
<dbReference type="InterPro" id="IPR011990">
    <property type="entry name" value="TPR-like_helical_dom_sf"/>
</dbReference>
<dbReference type="GO" id="GO:0051205">
    <property type="term" value="P:protein insertion into membrane"/>
    <property type="evidence" value="ECO:0007669"/>
    <property type="project" value="UniProtKB-UniRule"/>
</dbReference>
<dbReference type="PROSITE" id="PS51257">
    <property type="entry name" value="PROKAR_LIPOPROTEIN"/>
    <property type="match status" value="1"/>
</dbReference>
<dbReference type="GO" id="GO:0043165">
    <property type="term" value="P:Gram-negative-bacterium-type cell outer membrane assembly"/>
    <property type="evidence" value="ECO:0007669"/>
    <property type="project" value="UniProtKB-UniRule"/>
</dbReference>
<dbReference type="Proteomes" id="UP001230466">
    <property type="component" value="Unassembled WGS sequence"/>
</dbReference>
<dbReference type="EMBL" id="JASAYJ010000020">
    <property type="protein sequence ID" value="MDP8187838.1"/>
    <property type="molecule type" value="Genomic_DNA"/>
</dbReference>
<comment type="subunit">
    <text evidence="4">Part of the Bam complex.</text>
</comment>
<keyword evidence="1 4" id="KW-0732">Signal</keyword>
<comment type="caution">
    <text evidence="6">The sequence shown here is derived from an EMBL/GenBank/DDBJ whole genome shotgun (WGS) entry which is preliminary data.</text>
</comment>
<dbReference type="AlphaFoldDB" id="A0AAW8CME2"/>
<dbReference type="Gene3D" id="1.25.40.10">
    <property type="entry name" value="Tetratricopeptide repeat domain"/>
    <property type="match status" value="1"/>
</dbReference>
<organism evidence="6 7">
    <name type="scientific">Pasteurella atlantica</name>
    <dbReference type="NCBI Taxonomy" id="2827233"/>
    <lineage>
        <taxon>Bacteria</taxon>
        <taxon>Pseudomonadati</taxon>
        <taxon>Pseudomonadota</taxon>
        <taxon>Gammaproteobacteria</taxon>
        <taxon>Pasteurellales</taxon>
        <taxon>Pasteurellaceae</taxon>
        <taxon>Pasteurella</taxon>
    </lineage>
</organism>
<comment type="subcellular location">
    <subcellularLocation>
        <location evidence="4">Cell outer membrane</location>
        <topology evidence="4">Lipid-anchor</topology>
    </subcellularLocation>
</comment>
<sequence length="258" mass="30195">MQQLKSLSFIILAGVLLTGCSSSKKDFETLPYQTLYNKAQTYLKDENYSSAIRYLEAIDGNFKYNAHRAQTQLDLMYSYYQTKEYYKVIEAAERFARNNPNSTKMDYVYYLVGLSNVRLGDNFIQDFFKVNRSSRAIKSTRDAYGNFQVIANNFPNSKYAAEAKQWMVYLKNRLAEHELEIVKYYQKREAYVAIVNRIEEMLRYFPDSKATIDALPYLKNAFEKMGIKDSAQKTADLIKSTEKQKFKTPKKPAYRESF</sequence>
<accession>A0AAW8CME2</accession>
<dbReference type="InterPro" id="IPR017689">
    <property type="entry name" value="BamD"/>
</dbReference>
<comment type="similarity">
    <text evidence="4">Belongs to the BamD family.</text>
</comment>
<evidence type="ECO:0000256" key="4">
    <source>
        <dbReference type="HAMAP-Rule" id="MF_00922"/>
    </source>
</evidence>
<evidence type="ECO:0000313" key="7">
    <source>
        <dbReference type="Proteomes" id="UP001230466"/>
    </source>
</evidence>
<dbReference type="SUPFAM" id="SSF48452">
    <property type="entry name" value="TPR-like"/>
    <property type="match status" value="1"/>
</dbReference>
<comment type="function">
    <text evidence="4">Part of the outer membrane protein assembly complex, which is involved in assembly and insertion of beta-barrel proteins into the outer membrane.</text>
</comment>
<evidence type="ECO:0000259" key="5">
    <source>
        <dbReference type="Pfam" id="PF13525"/>
    </source>
</evidence>
<keyword evidence="4" id="KW-0564">Palmitate</keyword>
<dbReference type="InterPro" id="IPR039565">
    <property type="entry name" value="BamD-like"/>
</dbReference>